<dbReference type="Ensembl" id="ENSGWIT00000054846.1">
    <property type="protein sequence ID" value="ENSGWIP00000050791.1"/>
    <property type="gene ID" value="ENSGWIG00000024636.1"/>
</dbReference>
<protein>
    <submittedName>
        <fullName evidence="2">Uncharacterized protein</fullName>
    </submittedName>
</protein>
<evidence type="ECO:0000313" key="2">
    <source>
        <dbReference type="Ensembl" id="ENSGWIP00000050791.1"/>
    </source>
</evidence>
<keyword evidence="3" id="KW-1185">Reference proteome</keyword>
<organism evidence="2 3">
    <name type="scientific">Gouania willdenowi</name>
    <name type="common">Blunt-snouted clingfish</name>
    <name type="synonym">Lepadogaster willdenowi</name>
    <dbReference type="NCBI Taxonomy" id="441366"/>
    <lineage>
        <taxon>Eukaryota</taxon>
        <taxon>Metazoa</taxon>
        <taxon>Chordata</taxon>
        <taxon>Craniata</taxon>
        <taxon>Vertebrata</taxon>
        <taxon>Euteleostomi</taxon>
        <taxon>Actinopterygii</taxon>
        <taxon>Neopterygii</taxon>
        <taxon>Teleostei</taxon>
        <taxon>Neoteleostei</taxon>
        <taxon>Acanthomorphata</taxon>
        <taxon>Ovalentaria</taxon>
        <taxon>Blenniimorphae</taxon>
        <taxon>Blenniiformes</taxon>
        <taxon>Gobiesocoidei</taxon>
        <taxon>Gobiesocidae</taxon>
        <taxon>Gobiesocinae</taxon>
        <taxon>Gouania</taxon>
    </lineage>
</organism>
<reference evidence="2" key="2">
    <citation type="submission" date="2025-08" db="UniProtKB">
        <authorList>
            <consortium name="Ensembl"/>
        </authorList>
    </citation>
    <scope>IDENTIFICATION</scope>
</reference>
<sequence>MQLEALSQQPTRRRRRQDGHWWLGSEQQHPSAATWATEQLSLGSALLTLHGQGPRKGGCPCHESHARGRVLDRPLWPIKQHSPLLVPPKDIPRTGLMRGPRKSTDVCERRTMPTTLYSAARPQLTCMCPTQTQDDAERLVDAKSSRDQELCGQQRFPAVLLGNQDNLRTTAGISAPSSKQRQHYTPQRLCWNSWALVGTPWRAAEQSQ</sequence>
<feature type="region of interest" description="Disordered" evidence="1">
    <location>
        <begin position="81"/>
        <end position="106"/>
    </location>
</feature>
<accession>A0A8C5HWR4</accession>
<dbReference type="AlphaFoldDB" id="A0A8C5HWR4"/>
<evidence type="ECO:0000256" key="1">
    <source>
        <dbReference type="SAM" id="MobiDB-lite"/>
    </source>
</evidence>
<reference evidence="2" key="1">
    <citation type="submission" date="2020-06" db="EMBL/GenBank/DDBJ databases">
        <authorList>
            <consortium name="Wellcome Sanger Institute Data Sharing"/>
        </authorList>
    </citation>
    <scope>NUCLEOTIDE SEQUENCE [LARGE SCALE GENOMIC DNA]</scope>
</reference>
<reference evidence="2" key="3">
    <citation type="submission" date="2025-09" db="UniProtKB">
        <authorList>
            <consortium name="Ensembl"/>
        </authorList>
    </citation>
    <scope>IDENTIFICATION</scope>
</reference>
<name>A0A8C5HWR4_GOUWI</name>
<proteinExistence type="predicted"/>
<evidence type="ECO:0000313" key="3">
    <source>
        <dbReference type="Proteomes" id="UP000694680"/>
    </source>
</evidence>
<dbReference type="Proteomes" id="UP000694680">
    <property type="component" value="Chromosome 6"/>
</dbReference>